<dbReference type="Proteomes" id="UP000078541">
    <property type="component" value="Unassembled WGS sequence"/>
</dbReference>
<gene>
    <name evidence="2" type="ORF">ALC56_05629</name>
</gene>
<dbReference type="AlphaFoldDB" id="A0A195FHK5"/>
<feature type="transmembrane region" description="Helical" evidence="1">
    <location>
        <begin position="109"/>
        <end position="128"/>
    </location>
</feature>
<keyword evidence="1" id="KW-0812">Transmembrane</keyword>
<organism evidence="2 3">
    <name type="scientific">Trachymyrmex septentrionalis</name>
    <dbReference type="NCBI Taxonomy" id="34720"/>
    <lineage>
        <taxon>Eukaryota</taxon>
        <taxon>Metazoa</taxon>
        <taxon>Ecdysozoa</taxon>
        <taxon>Arthropoda</taxon>
        <taxon>Hexapoda</taxon>
        <taxon>Insecta</taxon>
        <taxon>Pterygota</taxon>
        <taxon>Neoptera</taxon>
        <taxon>Endopterygota</taxon>
        <taxon>Hymenoptera</taxon>
        <taxon>Apocrita</taxon>
        <taxon>Aculeata</taxon>
        <taxon>Formicoidea</taxon>
        <taxon>Formicidae</taxon>
        <taxon>Myrmicinae</taxon>
        <taxon>Trachymyrmex</taxon>
    </lineage>
</organism>
<sequence length="141" mass="15607">MQYARTVVGGWLENGCQPNCGGGTGRKTGAETPDAAPGAGCPRLGTMTGRREREKWELPLLPNVGGEVRDGVSISPTERQSQCRPQLRRSSRFVLATISSVGRIIHRRAYRCCLFFKYGFCFLLWIAFSSLNNSCVLHNKL</sequence>
<keyword evidence="1" id="KW-0472">Membrane</keyword>
<keyword evidence="1" id="KW-1133">Transmembrane helix</keyword>
<proteinExistence type="predicted"/>
<reference evidence="2 3" key="1">
    <citation type="submission" date="2016-03" db="EMBL/GenBank/DDBJ databases">
        <title>Trachymyrmex septentrionalis WGS genome.</title>
        <authorList>
            <person name="Nygaard S."/>
            <person name="Hu H."/>
            <person name="Boomsma J."/>
            <person name="Zhang G."/>
        </authorList>
    </citation>
    <scope>NUCLEOTIDE SEQUENCE [LARGE SCALE GENOMIC DNA]</scope>
    <source>
        <strain evidence="2">Tsep2-gDNA-1</strain>
        <tissue evidence="2">Whole body</tissue>
    </source>
</reference>
<evidence type="ECO:0000313" key="3">
    <source>
        <dbReference type="Proteomes" id="UP000078541"/>
    </source>
</evidence>
<evidence type="ECO:0000313" key="2">
    <source>
        <dbReference type="EMBL" id="KYN39861.1"/>
    </source>
</evidence>
<dbReference type="EMBL" id="KQ981560">
    <property type="protein sequence ID" value="KYN39861.1"/>
    <property type="molecule type" value="Genomic_DNA"/>
</dbReference>
<evidence type="ECO:0000256" key="1">
    <source>
        <dbReference type="SAM" id="Phobius"/>
    </source>
</evidence>
<keyword evidence="3" id="KW-1185">Reference proteome</keyword>
<accession>A0A195FHK5</accession>
<protein>
    <submittedName>
        <fullName evidence="2">Uncharacterized protein</fullName>
    </submittedName>
</protein>
<name>A0A195FHK5_9HYME</name>